<reference evidence="2 3" key="1">
    <citation type="submission" date="2016-11" db="EMBL/GenBank/DDBJ databases">
        <authorList>
            <person name="Jaros S."/>
            <person name="Januszkiewicz K."/>
            <person name="Wedrychowicz H."/>
        </authorList>
    </citation>
    <scope>NUCLEOTIDE SEQUENCE [LARGE SCALE GENOMIC DNA]</scope>
    <source>
        <strain evidence="2 3">DSM 45627</strain>
    </source>
</reference>
<proteinExistence type="predicted"/>
<keyword evidence="1" id="KW-0472">Membrane</keyword>
<dbReference type="RefSeq" id="WP_073387526.1">
    <property type="nucleotide sequence ID" value="NZ_FQVU01000002.1"/>
</dbReference>
<sequence>MSAPQGAAIRLDTGRQRRRVGVGLAVLLALAGGLLAGAFVANSTGKRVFASVLVVVLVALAALVAAGGRVALAPHRLLVDPAGLAWDARRRPWRVDWDELVTVELHAGWRRTGVGNGTLWTVRLRLVPRDPDPFAGRHPELAALRGRLRVGPDAFAVPLGPTPELVEPVHQALRSFGGSSYGGMVTVPGLRAP</sequence>
<evidence type="ECO:0000313" key="3">
    <source>
        <dbReference type="Proteomes" id="UP000186132"/>
    </source>
</evidence>
<keyword evidence="3" id="KW-1185">Reference proteome</keyword>
<dbReference type="STRING" id="1206085.SAMN05443575_1192"/>
<accession>A0A1M5GIS5</accession>
<keyword evidence="1" id="KW-0812">Transmembrane</keyword>
<dbReference type="OrthoDB" id="3517652at2"/>
<keyword evidence="1" id="KW-1133">Transmembrane helix</keyword>
<evidence type="ECO:0008006" key="4">
    <source>
        <dbReference type="Google" id="ProtNLM"/>
    </source>
</evidence>
<dbReference type="Proteomes" id="UP000186132">
    <property type="component" value="Unassembled WGS sequence"/>
</dbReference>
<feature type="transmembrane region" description="Helical" evidence="1">
    <location>
        <begin position="47"/>
        <end position="66"/>
    </location>
</feature>
<organism evidence="2 3">
    <name type="scientific">Jatrophihabitans endophyticus</name>
    <dbReference type="NCBI Taxonomy" id="1206085"/>
    <lineage>
        <taxon>Bacteria</taxon>
        <taxon>Bacillati</taxon>
        <taxon>Actinomycetota</taxon>
        <taxon>Actinomycetes</taxon>
        <taxon>Jatrophihabitantales</taxon>
        <taxon>Jatrophihabitantaceae</taxon>
        <taxon>Jatrophihabitans</taxon>
    </lineage>
</organism>
<protein>
    <recommendedName>
        <fullName evidence="4">PH domain-containing protein</fullName>
    </recommendedName>
</protein>
<name>A0A1M5GIS5_9ACTN</name>
<feature type="transmembrane region" description="Helical" evidence="1">
    <location>
        <begin position="20"/>
        <end position="41"/>
    </location>
</feature>
<gene>
    <name evidence="2" type="ORF">SAMN05443575_1192</name>
</gene>
<dbReference type="EMBL" id="FQVU01000002">
    <property type="protein sequence ID" value="SHG03634.1"/>
    <property type="molecule type" value="Genomic_DNA"/>
</dbReference>
<evidence type="ECO:0000313" key="2">
    <source>
        <dbReference type="EMBL" id="SHG03634.1"/>
    </source>
</evidence>
<evidence type="ECO:0000256" key="1">
    <source>
        <dbReference type="SAM" id="Phobius"/>
    </source>
</evidence>
<dbReference type="AlphaFoldDB" id="A0A1M5GIS5"/>